<name>A0A367FGW9_9ACTN</name>
<dbReference type="PANTHER" id="PTHR36439:SF1">
    <property type="entry name" value="DUF1697 DOMAIN-CONTAINING PROTEIN"/>
    <property type="match status" value="1"/>
</dbReference>
<dbReference type="Proteomes" id="UP000253094">
    <property type="component" value="Unassembled WGS sequence"/>
</dbReference>
<dbReference type="InterPro" id="IPR012545">
    <property type="entry name" value="DUF1697"/>
</dbReference>
<dbReference type="OrthoDB" id="9806494at2"/>
<dbReference type="AlphaFoldDB" id="A0A367FGW9"/>
<dbReference type="RefSeq" id="WP_114030667.1">
    <property type="nucleotide sequence ID" value="NZ_QOIL01000012.1"/>
</dbReference>
<dbReference type="SUPFAM" id="SSF160379">
    <property type="entry name" value="SP0830-like"/>
    <property type="match status" value="1"/>
</dbReference>
<dbReference type="PIRSF" id="PIRSF008502">
    <property type="entry name" value="UCP008502"/>
    <property type="match status" value="1"/>
</dbReference>
<comment type="caution">
    <text evidence="1">The sequence shown here is derived from an EMBL/GenBank/DDBJ whole genome shotgun (WGS) entry which is preliminary data.</text>
</comment>
<evidence type="ECO:0000313" key="1">
    <source>
        <dbReference type="EMBL" id="RCG28947.1"/>
    </source>
</evidence>
<dbReference type="PANTHER" id="PTHR36439">
    <property type="entry name" value="BLL4334 PROTEIN"/>
    <property type="match status" value="1"/>
</dbReference>
<dbReference type="Pfam" id="PF08002">
    <property type="entry name" value="DUF1697"/>
    <property type="match status" value="1"/>
</dbReference>
<reference evidence="1 2" key="1">
    <citation type="submission" date="2018-06" db="EMBL/GenBank/DDBJ databases">
        <title>Sphaerisporangium craniellae sp. nov., isolated from a marine sponge in the South China Sea.</title>
        <authorList>
            <person name="Li L."/>
        </authorList>
    </citation>
    <scope>NUCLEOTIDE SEQUENCE [LARGE SCALE GENOMIC DNA]</scope>
    <source>
        <strain evidence="1 2">CCTCC AA 208026</strain>
    </source>
</reference>
<keyword evidence="2" id="KW-1185">Reference proteome</keyword>
<accession>A0A367FGW9</accession>
<organism evidence="1 2">
    <name type="scientific">Sphaerisporangium album</name>
    <dbReference type="NCBI Taxonomy" id="509200"/>
    <lineage>
        <taxon>Bacteria</taxon>
        <taxon>Bacillati</taxon>
        <taxon>Actinomycetota</taxon>
        <taxon>Actinomycetes</taxon>
        <taxon>Streptosporangiales</taxon>
        <taxon>Streptosporangiaceae</taxon>
        <taxon>Sphaerisporangium</taxon>
    </lineage>
</organism>
<sequence>MRYVALLRGININPRTRVAMADLRAVLEGLGYTGVRTHLQSGNALLTAHGRSAEQVAAEVERRISEELGLSPAVIVRTVPELRAVVEENPLEVRDPVKFVVVFLAEAPDRAVLEGIDPAEYAPEEMAVGRRELYMYFPDGLRRPKLPPLVEKRSSAPATMRNWNTVTRLLELAEG</sequence>
<gene>
    <name evidence="1" type="ORF">DQ384_21520</name>
</gene>
<proteinExistence type="predicted"/>
<dbReference type="EMBL" id="QOIL01000012">
    <property type="protein sequence ID" value="RCG28947.1"/>
    <property type="molecule type" value="Genomic_DNA"/>
</dbReference>
<evidence type="ECO:0000313" key="2">
    <source>
        <dbReference type="Proteomes" id="UP000253094"/>
    </source>
</evidence>
<protein>
    <submittedName>
        <fullName evidence="1">DUF1697 domain-containing protein</fullName>
    </submittedName>
</protein>
<dbReference type="Gene3D" id="3.30.70.1280">
    <property type="entry name" value="SP0830-like domains"/>
    <property type="match status" value="1"/>
</dbReference>